<keyword evidence="3" id="KW-0732">Signal</keyword>
<keyword evidence="2" id="KW-1133">Transmembrane helix</keyword>
<accession>A0A8J5X4N7</accession>
<evidence type="ECO:0000313" key="4">
    <source>
        <dbReference type="EMBL" id="KAG8100175.1"/>
    </source>
</evidence>
<evidence type="ECO:0000256" key="2">
    <source>
        <dbReference type="SAM" id="Phobius"/>
    </source>
</evidence>
<feature type="compositionally biased region" description="Gly residues" evidence="1">
    <location>
        <begin position="58"/>
        <end position="86"/>
    </location>
</feature>
<evidence type="ECO:0000256" key="3">
    <source>
        <dbReference type="SAM" id="SignalP"/>
    </source>
</evidence>
<keyword evidence="5" id="KW-1185">Reference proteome</keyword>
<dbReference type="EMBL" id="JAAALK010000079">
    <property type="protein sequence ID" value="KAG8100175.1"/>
    <property type="molecule type" value="Genomic_DNA"/>
</dbReference>
<feature type="signal peptide" evidence="3">
    <location>
        <begin position="1"/>
        <end position="26"/>
    </location>
</feature>
<protein>
    <submittedName>
        <fullName evidence="4">Uncharacterized protein</fullName>
    </submittedName>
</protein>
<proteinExistence type="predicted"/>
<dbReference type="AlphaFoldDB" id="A0A8J5X4N7"/>
<dbReference type="Proteomes" id="UP000729402">
    <property type="component" value="Unassembled WGS sequence"/>
</dbReference>
<dbReference type="EMBL" id="JAAALK010000079">
    <property type="protein sequence ID" value="KAG8100174.1"/>
    <property type="molecule type" value="Genomic_DNA"/>
</dbReference>
<evidence type="ECO:0000256" key="1">
    <source>
        <dbReference type="SAM" id="MobiDB-lite"/>
    </source>
</evidence>
<feature type="transmembrane region" description="Helical" evidence="2">
    <location>
        <begin position="109"/>
        <end position="130"/>
    </location>
</feature>
<gene>
    <name evidence="4" type="ORF">GUJ93_ZPchr0013g38024</name>
</gene>
<feature type="region of interest" description="Disordered" evidence="1">
    <location>
        <begin position="58"/>
        <end position="93"/>
    </location>
</feature>
<comment type="caution">
    <text evidence="4">The sequence shown here is derived from an EMBL/GenBank/DDBJ whole genome shotgun (WGS) entry which is preliminary data.</text>
</comment>
<keyword evidence="2" id="KW-0472">Membrane</keyword>
<reference evidence="4" key="1">
    <citation type="journal article" date="2021" name="bioRxiv">
        <title>Whole Genome Assembly and Annotation of Northern Wild Rice, Zizania palustris L., Supports a Whole Genome Duplication in the Zizania Genus.</title>
        <authorList>
            <person name="Haas M."/>
            <person name="Kono T."/>
            <person name="Macchietto M."/>
            <person name="Millas R."/>
            <person name="McGilp L."/>
            <person name="Shao M."/>
            <person name="Duquette J."/>
            <person name="Hirsch C.N."/>
            <person name="Kimball J."/>
        </authorList>
    </citation>
    <scope>NUCLEOTIDE SEQUENCE</scope>
    <source>
        <tissue evidence="4">Fresh leaf tissue</tissue>
    </source>
</reference>
<organism evidence="4 5">
    <name type="scientific">Zizania palustris</name>
    <name type="common">Northern wild rice</name>
    <dbReference type="NCBI Taxonomy" id="103762"/>
    <lineage>
        <taxon>Eukaryota</taxon>
        <taxon>Viridiplantae</taxon>
        <taxon>Streptophyta</taxon>
        <taxon>Embryophyta</taxon>
        <taxon>Tracheophyta</taxon>
        <taxon>Spermatophyta</taxon>
        <taxon>Magnoliopsida</taxon>
        <taxon>Liliopsida</taxon>
        <taxon>Poales</taxon>
        <taxon>Poaceae</taxon>
        <taxon>BOP clade</taxon>
        <taxon>Oryzoideae</taxon>
        <taxon>Oryzeae</taxon>
        <taxon>Zizaniinae</taxon>
        <taxon>Zizania</taxon>
    </lineage>
</organism>
<keyword evidence="2" id="KW-0812">Transmembrane</keyword>
<sequence length="131" mass="13040">MAELARRLRWPRLLLVIVFFLPSVLAGVHGASALDGGRGKEADLMHAAVARLSVAAREGGGGGHPGGGHAGGGHVHGGGGGGGGGHGRPELASYHNNHLRRSSAPGRELAGHAVAANCALLLAGAFALLLF</sequence>
<reference evidence="4" key="2">
    <citation type="submission" date="2021-02" db="EMBL/GenBank/DDBJ databases">
        <authorList>
            <person name="Kimball J.A."/>
            <person name="Haas M.W."/>
            <person name="Macchietto M."/>
            <person name="Kono T."/>
            <person name="Duquette J."/>
            <person name="Shao M."/>
        </authorList>
    </citation>
    <scope>NUCLEOTIDE SEQUENCE</scope>
    <source>
        <tissue evidence="4">Fresh leaf tissue</tissue>
    </source>
</reference>
<evidence type="ECO:0000313" key="5">
    <source>
        <dbReference type="Proteomes" id="UP000729402"/>
    </source>
</evidence>
<feature type="chain" id="PRO_5035391761" evidence="3">
    <location>
        <begin position="27"/>
        <end position="131"/>
    </location>
</feature>
<name>A0A8J5X4N7_ZIZPA</name>